<comment type="function">
    <text evidence="12 13">RNA polymerase that catalyzes the synthesis of short RNA molecules used as primers for DNA polymerase during DNA replication.</text>
</comment>
<gene>
    <name evidence="12" type="primary">dnaG</name>
    <name evidence="16" type="ORF">W908_02150</name>
</gene>
<dbReference type="PANTHER" id="PTHR30313">
    <property type="entry name" value="DNA PRIMASE"/>
    <property type="match status" value="1"/>
</dbReference>
<keyword evidence="4 12" id="KW-0548">Nucleotidyltransferase</keyword>
<dbReference type="InterPro" id="IPR013264">
    <property type="entry name" value="DNAG_N"/>
</dbReference>
<keyword evidence="2 12" id="KW-0639">Primosome</keyword>
<comment type="cofactor">
    <cofactor evidence="12 13 14">
        <name>Zn(2+)</name>
        <dbReference type="ChEBI" id="CHEBI:29105"/>
    </cofactor>
    <text evidence="12 13 14">Binds 1 zinc ion per monomer.</text>
</comment>
<dbReference type="AlphaFoldDB" id="A0A0M4LG22"/>
<dbReference type="EMBL" id="CP006911">
    <property type="protein sequence ID" value="ALE01514.1"/>
    <property type="molecule type" value="Genomic_DNA"/>
</dbReference>
<dbReference type="GO" id="GO:0005737">
    <property type="term" value="C:cytoplasm"/>
    <property type="evidence" value="ECO:0007669"/>
    <property type="project" value="TreeGrafter"/>
</dbReference>
<evidence type="ECO:0000256" key="11">
    <source>
        <dbReference type="ARBA" id="ARBA00023163"/>
    </source>
</evidence>
<dbReference type="SUPFAM" id="SSF117023">
    <property type="entry name" value="DNA primase DnaG, C-terminal domain"/>
    <property type="match status" value="1"/>
</dbReference>
<dbReference type="FunFam" id="3.90.980.10:FF:000001">
    <property type="entry name" value="DNA primase"/>
    <property type="match status" value="1"/>
</dbReference>
<dbReference type="SMART" id="SM00400">
    <property type="entry name" value="ZnF_CHCC"/>
    <property type="match status" value="1"/>
</dbReference>
<evidence type="ECO:0000256" key="2">
    <source>
        <dbReference type="ARBA" id="ARBA00022515"/>
    </source>
</evidence>
<feature type="zinc finger region" description="CHC2-type" evidence="12 14">
    <location>
        <begin position="39"/>
        <end position="63"/>
    </location>
</feature>
<keyword evidence="5 12" id="KW-0235">DNA replication</keyword>
<dbReference type="GO" id="GO:0003899">
    <property type="term" value="F:DNA-directed RNA polymerase activity"/>
    <property type="evidence" value="ECO:0007669"/>
    <property type="project" value="UniProtKB-UniRule"/>
</dbReference>
<dbReference type="InterPro" id="IPR006295">
    <property type="entry name" value="DNA_primase_DnaG"/>
</dbReference>
<feature type="domain" description="Toprim" evidence="15">
    <location>
        <begin position="259"/>
        <end position="345"/>
    </location>
</feature>
<keyword evidence="1 12" id="KW-0240">DNA-directed RNA polymerase</keyword>
<dbReference type="Gene3D" id="3.90.580.10">
    <property type="entry name" value="Zinc finger, CHC2-type domain"/>
    <property type="match status" value="1"/>
</dbReference>
<evidence type="ECO:0000256" key="6">
    <source>
        <dbReference type="ARBA" id="ARBA00022723"/>
    </source>
</evidence>
<dbReference type="KEGG" id="tsn:W908_02150"/>
<dbReference type="InterPro" id="IPR036977">
    <property type="entry name" value="DNA_primase_Znf_CHC2"/>
</dbReference>
<keyword evidence="6 12" id="KW-0479">Metal-binding</keyword>
<evidence type="ECO:0000256" key="8">
    <source>
        <dbReference type="ARBA" id="ARBA00022833"/>
    </source>
</evidence>
<dbReference type="FunFam" id="3.90.580.10:FF:000001">
    <property type="entry name" value="DNA primase"/>
    <property type="match status" value="1"/>
</dbReference>
<dbReference type="PATRIC" id="fig|1125411.7.peg.425"/>
<sequence>MPFVDRDFINDLPNRVDIVGLINKRVALKKAGKDYKACCPFHEEKTPSFTVVPTKQIYHCFGCGESGGIIDFIMKYDHLAFVEAIETVAGESGISVVYDQTAKPVDMRFKRYNKLMEELSSFYQEQLKTSAAKKKVVDYAKNRGVSGSIAKRFELGFAPPGWTNLFDAYKDSEESTQDLLKMGMIVPKKDKKDDYYDRFRDRLMFPIHNTKGSVIGFGGRVLSSKDNPKYLNSPETPLFSKSKELYGLYHCRKYSRKIDAIIVVEGYMDVIALHQQGITNVVATLGTATTSSHLQVLSRTAETIVFCFDGDKAGRDAAWKALQTSLPAITAGLVIKFLLLPEGEDPDTLINSESAKAFNKRVDEAQTLSNFLFEHIKAEVPFNTIEGKTLFLEKSAALVNLVSYPIYQQQLIEGIAQTIGQNITQVEKAIEQNIANNTQHYYANALEQAEIVNQSFQTKPKRTSPSSIKSLMSRMISCVINYPSLVNDPETSSVIEERARKLPKSDVLVELIRHAQVESDLSKEALLLPYKSKERVYNRLKELSVMEPFLSEYEAKEEFGYTLTAAEKFYERKSTKASILSAKTHDEEKAVMQDIMKSKVSATRQKKS</sequence>
<dbReference type="EC" id="2.7.7.101" evidence="12"/>
<evidence type="ECO:0000256" key="14">
    <source>
        <dbReference type="PIRSR" id="PIRSR002811-1"/>
    </source>
</evidence>
<evidence type="ECO:0000256" key="1">
    <source>
        <dbReference type="ARBA" id="ARBA00022478"/>
    </source>
</evidence>
<keyword evidence="8 12" id="KW-0862">Zinc</keyword>
<evidence type="ECO:0000259" key="15">
    <source>
        <dbReference type="PROSITE" id="PS50880"/>
    </source>
</evidence>
<dbReference type="Pfam" id="PF01807">
    <property type="entry name" value="Zn_ribbon_DnaG"/>
    <property type="match status" value="1"/>
</dbReference>
<evidence type="ECO:0000256" key="13">
    <source>
        <dbReference type="PIRNR" id="PIRNR002811"/>
    </source>
</evidence>
<dbReference type="InterPro" id="IPR006171">
    <property type="entry name" value="TOPRIM_dom"/>
</dbReference>
<protein>
    <recommendedName>
        <fullName evidence="12 13">DNA primase</fullName>
        <ecNumber evidence="12">2.7.7.101</ecNumber>
    </recommendedName>
</protein>
<dbReference type="Pfam" id="PF13155">
    <property type="entry name" value="Toprim_2"/>
    <property type="match status" value="1"/>
</dbReference>
<evidence type="ECO:0000256" key="5">
    <source>
        <dbReference type="ARBA" id="ARBA00022705"/>
    </source>
</evidence>
<evidence type="ECO:0000256" key="7">
    <source>
        <dbReference type="ARBA" id="ARBA00022771"/>
    </source>
</evidence>
<keyword evidence="7 12" id="KW-0863">Zinc-finger</keyword>
<dbReference type="SUPFAM" id="SSF57783">
    <property type="entry name" value="Zinc beta-ribbon"/>
    <property type="match status" value="1"/>
</dbReference>
<proteinExistence type="inferred from homology"/>
<dbReference type="InterPro" id="IPR037068">
    <property type="entry name" value="DNA_primase_core_N_sf"/>
</dbReference>
<evidence type="ECO:0000256" key="3">
    <source>
        <dbReference type="ARBA" id="ARBA00022679"/>
    </source>
</evidence>
<dbReference type="Pfam" id="PF08275">
    <property type="entry name" value="DNAG_N"/>
    <property type="match status" value="1"/>
</dbReference>
<dbReference type="Gene3D" id="1.10.860.10">
    <property type="entry name" value="DNAb Helicase, Chain A"/>
    <property type="match status" value="1"/>
</dbReference>
<dbReference type="CDD" id="cd03364">
    <property type="entry name" value="TOPRIM_DnaG_primases"/>
    <property type="match status" value="1"/>
</dbReference>
<dbReference type="PIRSF" id="PIRSF002811">
    <property type="entry name" value="DnaG"/>
    <property type="match status" value="1"/>
</dbReference>
<dbReference type="GO" id="GO:1990077">
    <property type="term" value="C:primosome complex"/>
    <property type="evidence" value="ECO:0007669"/>
    <property type="project" value="UniProtKB-KW"/>
</dbReference>
<keyword evidence="17" id="KW-1185">Reference proteome</keyword>
<dbReference type="Gene3D" id="1.20.50.20">
    <property type="entry name" value="DnaG, RNA polymerase domain, helical bundle"/>
    <property type="match status" value="1"/>
</dbReference>
<comment type="similarity">
    <text evidence="12 13">Belongs to the DnaG primase family.</text>
</comment>
<evidence type="ECO:0000256" key="12">
    <source>
        <dbReference type="HAMAP-Rule" id="MF_00974"/>
    </source>
</evidence>
<dbReference type="GO" id="GO:0008270">
    <property type="term" value="F:zinc ion binding"/>
    <property type="evidence" value="ECO:0007669"/>
    <property type="project" value="UniProtKB-UniRule"/>
</dbReference>
<dbReference type="InterPro" id="IPR050219">
    <property type="entry name" value="DnaG_primase"/>
</dbReference>
<dbReference type="SUPFAM" id="SSF56731">
    <property type="entry name" value="DNA primase core"/>
    <property type="match status" value="1"/>
</dbReference>
<dbReference type="GO" id="GO:0006269">
    <property type="term" value="P:DNA replication, synthesis of primer"/>
    <property type="evidence" value="ECO:0007669"/>
    <property type="project" value="UniProtKB-UniRule"/>
</dbReference>
<evidence type="ECO:0000313" key="16">
    <source>
        <dbReference type="EMBL" id="ALE01514.1"/>
    </source>
</evidence>
<organism evidence="16 17">
    <name type="scientific">Candidatus Pseudothioglobus singularis PS1</name>
    <dbReference type="NCBI Taxonomy" id="1125411"/>
    <lineage>
        <taxon>Bacteria</taxon>
        <taxon>Pseudomonadati</taxon>
        <taxon>Pseudomonadota</taxon>
        <taxon>Gammaproteobacteria</taxon>
        <taxon>Candidatus Pseudothioglobaceae</taxon>
        <taxon>Candidatus Pseudothioglobus</taxon>
    </lineage>
</organism>
<evidence type="ECO:0000313" key="17">
    <source>
        <dbReference type="Proteomes" id="UP000068905"/>
    </source>
</evidence>
<dbReference type="NCBIfam" id="TIGR01391">
    <property type="entry name" value="dnaG"/>
    <property type="match status" value="1"/>
</dbReference>
<dbReference type="PROSITE" id="PS50880">
    <property type="entry name" value="TOPRIM"/>
    <property type="match status" value="1"/>
</dbReference>
<evidence type="ECO:0000256" key="4">
    <source>
        <dbReference type="ARBA" id="ARBA00022695"/>
    </source>
</evidence>
<dbReference type="HAMAP" id="MF_00974">
    <property type="entry name" value="DNA_primase_DnaG"/>
    <property type="match status" value="1"/>
</dbReference>
<dbReference type="InterPro" id="IPR002694">
    <property type="entry name" value="Znf_CHC2"/>
</dbReference>
<dbReference type="InterPro" id="IPR034151">
    <property type="entry name" value="TOPRIM_DnaG_bac"/>
</dbReference>
<dbReference type="Gene3D" id="3.40.1360.10">
    <property type="match status" value="1"/>
</dbReference>
<dbReference type="GO" id="GO:0003677">
    <property type="term" value="F:DNA binding"/>
    <property type="evidence" value="ECO:0007669"/>
    <property type="project" value="UniProtKB-KW"/>
</dbReference>
<dbReference type="STRING" id="1125411.W908_02150"/>
<accession>A0A0M4LG22</accession>
<comment type="catalytic activity">
    <reaction evidence="12">
        <text>ssDNA + n NTP = ssDNA/pppN(pN)n-1 hybrid + (n-1) diphosphate.</text>
        <dbReference type="EC" id="2.7.7.101"/>
    </reaction>
</comment>
<dbReference type="PANTHER" id="PTHR30313:SF2">
    <property type="entry name" value="DNA PRIMASE"/>
    <property type="match status" value="1"/>
</dbReference>
<keyword evidence="9" id="KW-0460">Magnesium</keyword>
<dbReference type="FunFam" id="3.40.1360.10:FF:000002">
    <property type="entry name" value="DNA primase"/>
    <property type="match status" value="1"/>
</dbReference>
<evidence type="ECO:0000256" key="10">
    <source>
        <dbReference type="ARBA" id="ARBA00023125"/>
    </source>
</evidence>
<keyword evidence="3 12" id="KW-0808">Transferase</keyword>
<dbReference type="InterPro" id="IPR016136">
    <property type="entry name" value="DNA_helicase_N/primase_C"/>
</dbReference>
<dbReference type="GO" id="GO:0000428">
    <property type="term" value="C:DNA-directed RNA polymerase complex"/>
    <property type="evidence" value="ECO:0007669"/>
    <property type="project" value="UniProtKB-KW"/>
</dbReference>
<evidence type="ECO:0000256" key="9">
    <source>
        <dbReference type="ARBA" id="ARBA00022842"/>
    </source>
</evidence>
<dbReference type="SMART" id="SM00493">
    <property type="entry name" value="TOPRIM"/>
    <property type="match status" value="1"/>
</dbReference>
<dbReference type="OrthoDB" id="9803773at2"/>
<keyword evidence="11 12" id="KW-0804">Transcription</keyword>
<dbReference type="RefSeq" id="WP_053819729.1">
    <property type="nucleotide sequence ID" value="NZ_CP006911.1"/>
</dbReference>
<dbReference type="Gene3D" id="3.90.980.10">
    <property type="entry name" value="DNA primase, catalytic core, N-terminal domain"/>
    <property type="match status" value="1"/>
</dbReference>
<comment type="subunit">
    <text evidence="12">Monomer. Interacts with DnaB.</text>
</comment>
<dbReference type="Pfam" id="PF10410">
    <property type="entry name" value="DnaB_bind"/>
    <property type="match status" value="1"/>
</dbReference>
<dbReference type="InterPro" id="IPR030846">
    <property type="entry name" value="DnaG_bac"/>
</dbReference>
<dbReference type="Proteomes" id="UP000068905">
    <property type="component" value="Chromosome"/>
</dbReference>
<reference evidence="16 17" key="1">
    <citation type="journal article" date="2015" name="Genome Announc.">
        <title>Genome Sequence of 'Candidatus Thioglobus singularis' Strain PS1, a Mixotroph from the SUP05 Clade of Marine Gammaproteobacteria.</title>
        <authorList>
            <person name="Marshall K.T."/>
            <person name="Morris R.M."/>
        </authorList>
    </citation>
    <scope>NUCLEOTIDE SEQUENCE [LARGE SCALE GENOMIC DNA]</scope>
    <source>
        <strain evidence="16 17">PS1</strain>
    </source>
</reference>
<comment type="domain">
    <text evidence="12">Contains an N-terminal zinc-binding domain, a central core domain that contains the primase activity, and a C-terminal DnaB-binding domain.</text>
</comment>
<name>A0A0M4LG22_9GAMM</name>
<keyword evidence="10 12" id="KW-0238">DNA-binding</keyword>
<dbReference type="InterPro" id="IPR019475">
    <property type="entry name" value="DNA_primase_DnaB-bd"/>
</dbReference>